<dbReference type="PROSITE" id="PS00889">
    <property type="entry name" value="CNMP_BINDING_2"/>
    <property type="match status" value="1"/>
</dbReference>
<evidence type="ECO:0000259" key="3">
    <source>
        <dbReference type="PROSITE" id="PS50042"/>
    </source>
</evidence>
<keyword evidence="2" id="KW-0472">Membrane</keyword>
<feature type="compositionally biased region" description="Acidic residues" evidence="1">
    <location>
        <begin position="421"/>
        <end position="434"/>
    </location>
</feature>
<dbReference type="InterPro" id="IPR051413">
    <property type="entry name" value="K/Na_HCN_channel"/>
</dbReference>
<sequence>MSPFSLTFRIRVALVVAAFGAHVITFPIKFAFAKEKRFWTHWVDSGVELIFLVEFFLMFNTSFLNSRNDLITSRREIFSNYIKGWGIPDLLSSIPLYFVQKLFYRDGSGPSSWPIILFDIMLHIGRFMHLLKIVRLLWIVRPNRAGKSVWDWLLYSRYSHLLRIGFIISFIVLIAHYMACAWTILTSGVAGGQDNEEAYAIYASNFYDALQLLQGQSVATATLGQNVFASCAVLVGSIVLAIIFGHVAVLVSNFNANSTNYQRKMESVFAIMTKMQLPAPLRERIHQYYEHLWREYESLDGEIGRFSKDLSHTLELEVVLFKYIELIMHIPFWKDCTPDFQKQLMLNLHVRVYLPDDFIIRRGEVGDEFYMINHGSCELASSPESVERATAPIKRKNTSALSDFHDFVGTSVHPISPPREEECDSDSENDDEGDANLRKPRSKRSTYRSENFDDNVKNPLKSARASKLLKKLSRGQAFGEMALLMNYQRTANVRAITYVEMCVLNRSDFHRILSRYPDDRKRVTLHILANCMEKNESNQVHCPLKEVVASVYDGDTDSAPITAKFAAEMIARTVNPDLEDESINENSNKQISYVQQQMRV</sequence>
<dbReference type="OMA" id="HILANCM"/>
<keyword evidence="5" id="KW-1185">Reference proteome</keyword>
<organism evidence="4 5">
    <name type="scientific">Globisporangium ultimum (strain ATCC 200006 / CBS 805.95 / DAOM BR144)</name>
    <name type="common">Pythium ultimum</name>
    <dbReference type="NCBI Taxonomy" id="431595"/>
    <lineage>
        <taxon>Eukaryota</taxon>
        <taxon>Sar</taxon>
        <taxon>Stramenopiles</taxon>
        <taxon>Oomycota</taxon>
        <taxon>Peronosporomycetes</taxon>
        <taxon>Pythiales</taxon>
        <taxon>Pythiaceae</taxon>
        <taxon>Globisporangium</taxon>
    </lineage>
</organism>
<dbReference type="PANTHER" id="PTHR45689">
    <property type="entry name" value="I[[H]] CHANNEL, ISOFORM E"/>
    <property type="match status" value="1"/>
</dbReference>
<dbReference type="InParanoid" id="K3X520"/>
<dbReference type="AlphaFoldDB" id="K3X520"/>
<evidence type="ECO:0000256" key="1">
    <source>
        <dbReference type="SAM" id="MobiDB-lite"/>
    </source>
</evidence>
<dbReference type="Pfam" id="PF00027">
    <property type="entry name" value="cNMP_binding"/>
    <property type="match status" value="1"/>
</dbReference>
<feature type="region of interest" description="Disordered" evidence="1">
    <location>
        <begin position="408"/>
        <end position="457"/>
    </location>
</feature>
<dbReference type="SUPFAM" id="SSF81324">
    <property type="entry name" value="Voltage-gated potassium channels"/>
    <property type="match status" value="1"/>
</dbReference>
<accession>K3X520</accession>
<dbReference type="Gene3D" id="1.10.287.630">
    <property type="entry name" value="Helix hairpin bin"/>
    <property type="match status" value="1"/>
</dbReference>
<proteinExistence type="predicted"/>
<dbReference type="EnsemblProtists" id="PYU1_T012319">
    <property type="protein sequence ID" value="PYU1_T012319"/>
    <property type="gene ID" value="PYU1_G012293"/>
</dbReference>
<reference evidence="5" key="2">
    <citation type="submission" date="2010-04" db="EMBL/GenBank/DDBJ databases">
        <authorList>
            <person name="Buell R."/>
            <person name="Hamilton J."/>
            <person name="Hostetler J."/>
        </authorList>
    </citation>
    <scope>NUCLEOTIDE SEQUENCE [LARGE SCALE GENOMIC DNA]</scope>
    <source>
        <strain evidence="5">DAOM:BR144</strain>
    </source>
</reference>
<dbReference type="GO" id="GO:0005249">
    <property type="term" value="F:voltage-gated potassium channel activity"/>
    <property type="evidence" value="ECO:0007669"/>
    <property type="project" value="TreeGrafter"/>
</dbReference>
<feature type="transmembrane region" description="Helical" evidence="2">
    <location>
        <begin position="161"/>
        <end position="185"/>
    </location>
</feature>
<dbReference type="InterPro" id="IPR018488">
    <property type="entry name" value="cNMP-bd_CS"/>
</dbReference>
<reference evidence="5" key="1">
    <citation type="journal article" date="2010" name="Genome Biol.">
        <title>Genome sequence of the necrotrophic plant pathogen Pythium ultimum reveals original pathogenicity mechanisms and effector repertoire.</title>
        <authorList>
            <person name="Levesque C.A."/>
            <person name="Brouwer H."/>
            <person name="Cano L."/>
            <person name="Hamilton J.P."/>
            <person name="Holt C."/>
            <person name="Huitema E."/>
            <person name="Raffaele S."/>
            <person name="Robideau G.P."/>
            <person name="Thines M."/>
            <person name="Win J."/>
            <person name="Zerillo M.M."/>
            <person name="Beakes G.W."/>
            <person name="Boore J.L."/>
            <person name="Busam D."/>
            <person name="Dumas B."/>
            <person name="Ferriera S."/>
            <person name="Fuerstenberg S.I."/>
            <person name="Gachon C.M."/>
            <person name="Gaulin E."/>
            <person name="Govers F."/>
            <person name="Grenville-Briggs L."/>
            <person name="Horner N."/>
            <person name="Hostetler J."/>
            <person name="Jiang R.H."/>
            <person name="Johnson J."/>
            <person name="Krajaejun T."/>
            <person name="Lin H."/>
            <person name="Meijer H.J."/>
            <person name="Moore B."/>
            <person name="Morris P."/>
            <person name="Phuntmart V."/>
            <person name="Puiu D."/>
            <person name="Shetty J."/>
            <person name="Stajich J.E."/>
            <person name="Tripathy S."/>
            <person name="Wawra S."/>
            <person name="van West P."/>
            <person name="Whitty B.R."/>
            <person name="Coutinho P.M."/>
            <person name="Henrissat B."/>
            <person name="Martin F."/>
            <person name="Thomas P.D."/>
            <person name="Tyler B.M."/>
            <person name="De Vries R.P."/>
            <person name="Kamoun S."/>
            <person name="Yandell M."/>
            <person name="Tisserat N."/>
            <person name="Buell C.R."/>
        </authorList>
    </citation>
    <scope>NUCLEOTIDE SEQUENCE</scope>
    <source>
        <strain evidence="5">DAOM:BR144</strain>
    </source>
</reference>
<dbReference type="HOGENOM" id="CLU_007359_3_0_1"/>
<dbReference type="GO" id="GO:0098855">
    <property type="term" value="C:HCN channel complex"/>
    <property type="evidence" value="ECO:0007669"/>
    <property type="project" value="TreeGrafter"/>
</dbReference>
<dbReference type="PROSITE" id="PS50042">
    <property type="entry name" value="CNMP_BINDING_3"/>
    <property type="match status" value="1"/>
</dbReference>
<keyword evidence="2" id="KW-1133">Transmembrane helix</keyword>
<dbReference type="Proteomes" id="UP000019132">
    <property type="component" value="Unassembled WGS sequence"/>
</dbReference>
<feature type="transmembrane region" description="Helical" evidence="2">
    <location>
        <begin position="12"/>
        <end position="32"/>
    </location>
</feature>
<dbReference type="PANTHER" id="PTHR45689:SF5">
    <property type="entry name" value="I[[H]] CHANNEL, ISOFORM E"/>
    <property type="match status" value="1"/>
</dbReference>
<dbReference type="VEuPathDB" id="FungiDB:PYU1_G012293"/>
<dbReference type="SUPFAM" id="SSF51206">
    <property type="entry name" value="cAMP-binding domain-like"/>
    <property type="match status" value="1"/>
</dbReference>
<feature type="domain" description="Cyclic nucleotide-binding" evidence="3">
    <location>
        <begin position="332"/>
        <end position="530"/>
    </location>
</feature>
<dbReference type="InterPro" id="IPR018490">
    <property type="entry name" value="cNMP-bd_dom_sf"/>
</dbReference>
<protein>
    <recommendedName>
        <fullName evidence="3">Cyclic nucleotide-binding domain-containing protein</fullName>
    </recommendedName>
</protein>
<evidence type="ECO:0000256" key="2">
    <source>
        <dbReference type="SAM" id="Phobius"/>
    </source>
</evidence>
<dbReference type="GO" id="GO:0003254">
    <property type="term" value="P:regulation of membrane depolarization"/>
    <property type="evidence" value="ECO:0007669"/>
    <property type="project" value="TreeGrafter"/>
</dbReference>
<name>K3X520_GLOUD</name>
<dbReference type="InterPro" id="IPR014710">
    <property type="entry name" value="RmlC-like_jellyroll"/>
</dbReference>
<evidence type="ECO:0000313" key="5">
    <source>
        <dbReference type="Proteomes" id="UP000019132"/>
    </source>
</evidence>
<keyword evidence="2" id="KW-0812">Transmembrane</keyword>
<dbReference type="InterPro" id="IPR000595">
    <property type="entry name" value="cNMP-bd_dom"/>
</dbReference>
<reference evidence="4" key="3">
    <citation type="submission" date="2015-02" db="UniProtKB">
        <authorList>
            <consortium name="EnsemblProtists"/>
        </authorList>
    </citation>
    <scope>IDENTIFICATION</scope>
    <source>
        <strain evidence="4">DAOM BR144</strain>
    </source>
</reference>
<dbReference type="Gene3D" id="2.60.120.10">
    <property type="entry name" value="Jelly Rolls"/>
    <property type="match status" value="1"/>
</dbReference>
<dbReference type="EMBL" id="GL376608">
    <property type="status" value="NOT_ANNOTATED_CDS"/>
    <property type="molecule type" value="Genomic_DNA"/>
</dbReference>
<feature type="transmembrane region" description="Helical" evidence="2">
    <location>
        <begin position="227"/>
        <end position="254"/>
    </location>
</feature>
<dbReference type="PROSITE" id="PS00888">
    <property type="entry name" value="CNMP_BINDING_1"/>
    <property type="match status" value="1"/>
</dbReference>
<dbReference type="eggNOG" id="KOG0498">
    <property type="taxonomic scope" value="Eukaryota"/>
</dbReference>
<dbReference type="Gene3D" id="1.10.287.70">
    <property type="match status" value="1"/>
</dbReference>
<evidence type="ECO:0000313" key="4">
    <source>
        <dbReference type="EnsemblProtists" id="PYU1_T012319"/>
    </source>
</evidence>
<dbReference type="CDD" id="cd00038">
    <property type="entry name" value="CAP_ED"/>
    <property type="match status" value="1"/>
</dbReference>
<dbReference type="GO" id="GO:0035725">
    <property type="term" value="P:sodium ion transmembrane transport"/>
    <property type="evidence" value="ECO:0007669"/>
    <property type="project" value="TreeGrafter"/>
</dbReference>